<dbReference type="PANTHER" id="PTHR43201:SF5">
    <property type="entry name" value="MEDIUM-CHAIN ACYL-COA LIGASE ACSF2, MITOCHONDRIAL"/>
    <property type="match status" value="1"/>
</dbReference>
<reference evidence="6 7" key="1">
    <citation type="submission" date="2021-08" db="EMBL/GenBank/DDBJ databases">
        <title>Draft genome sequence of Mycolicibacterium sp. NGTWS1702 strain.</title>
        <authorList>
            <person name="Matsumoto M."/>
            <person name="Tang B.C.C."/>
            <person name="Machida Y."/>
            <person name="Matoyama H."/>
            <person name="Kishihara T."/>
            <person name="Sato S."/>
            <person name="Kondo I."/>
            <person name="Sano M."/>
            <person name="Kato G."/>
        </authorList>
    </citation>
    <scope>NUCLEOTIDE SEQUENCE [LARGE SCALE GENOMIC DNA]</scope>
    <source>
        <strain evidence="6 7">NGTWSNA01</strain>
    </source>
</reference>
<feature type="compositionally biased region" description="Basic residues" evidence="3">
    <location>
        <begin position="547"/>
        <end position="561"/>
    </location>
</feature>
<dbReference type="PANTHER" id="PTHR43201">
    <property type="entry name" value="ACYL-COA SYNTHETASE"/>
    <property type="match status" value="1"/>
</dbReference>
<evidence type="ECO:0000259" key="5">
    <source>
        <dbReference type="Pfam" id="PF13193"/>
    </source>
</evidence>
<dbReference type="Pfam" id="PF00501">
    <property type="entry name" value="AMP-binding"/>
    <property type="match status" value="1"/>
</dbReference>
<dbReference type="SUPFAM" id="SSF56801">
    <property type="entry name" value="Acetyl-CoA synthetase-like"/>
    <property type="match status" value="1"/>
</dbReference>
<dbReference type="NCBIfam" id="NF009921">
    <property type="entry name" value="PRK13382.1"/>
    <property type="match status" value="1"/>
</dbReference>
<feature type="domain" description="AMP-dependent synthetase/ligase" evidence="4">
    <location>
        <begin position="50"/>
        <end position="412"/>
    </location>
</feature>
<accession>A0ABQ4VDR7</accession>
<feature type="region of interest" description="Disordered" evidence="3">
    <location>
        <begin position="539"/>
        <end position="561"/>
    </location>
</feature>
<protein>
    <submittedName>
        <fullName evidence="6">Acyl-CoA synthetase</fullName>
    </submittedName>
</protein>
<evidence type="ECO:0000256" key="3">
    <source>
        <dbReference type="SAM" id="MobiDB-lite"/>
    </source>
</evidence>
<comment type="similarity">
    <text evidence="1">Belongs to the ATP-dependent AMP-binding enzyme family.</text>
</comment>
<dbReference type="PROSITE" id="PS00455">
    <property type="entry name" value="AMP_BINDING"/>
    <property type="match status" value="1"/>
</dbReference>
<dbReference type="CDD" id="cd04433">
    <property type="entry name" value="AFD_class_I"/>
    <property type="match status" value="1"/>
</dbReference>
<proteinExistence type="inferred from homology"/>
<feature type="domain" description="AMP-binding enzyme C-terminal" evidence="5">
    <location>
        <begin position="460"/>
        <end position="535"/>
    </location>
</feature>
<dbReference type="InterPro" id="IPR020845">
    <property type="entry name" value="AMP-binding_CS"/>
</dbReference>
<evidence type="ECO:0000256" key="2">
    <source>
        <dbReference type="ARBA" id="ARBA00022598"/>
    </source>
</evidence>
<dbReference type="InterPro" id="IPR045851">
    <property type="entry name" value="AMP-bd_C_sf"/>
</dbReference>
<dbReference type="Proteomes" id="UP001060504">
    <property type="component" value="Unassembled WGS sequence"/>
</dbReference>
<evidence type="ECO:0000256" key="1">
    <source>
        <dbReference type="ARBA" id="ARBA00006432"/>
    </source>
</evidence>
<dbReference type="InterPro" id="IPR025110">
    <property type="entry name" value="AMP-bd_C"/>
</dbReference>
<dbReference type="InterPro" id="IPR000873">
    <property type="entry name" value="AMP-dep_synth/lig_dom"/>
</dbReference>
<comment type="caution">
    <text evidence="6">The sequence shown here is derived from an EMBL/GenBank/DDBJ whole genome shotgun (WGS) entry which is preliminary data.</text>
</comment>
<gene>
    <name evidence="6" type="ORF">NGTWS1702_26540</name>
</gene>
<dbReference type="EMBL" id="BPRH01002776">
    <property type="protein sequence ID" value="GJF18485.1"/>
    <property type="molecule type" value="Genomic_DNA"/>
</dbReference>
<evidence type="ECO:0000259" key="4">
    <source>
        <dbReference type="Pfam" id="PF00501"/>
    </source>
</evidence>
<dbReference type="InterPro" id="IPR042099">
    <property type="entry name" value="ANL_N_sf"/>
</dbReference>
<evidence type="ECO:0000313" key="6">
    <source>
        <dbReference type="EMBL" id="GJF18485.1"/>
    </source>
</evidence>
<organism evidence="6 7">
    <name type="scientific">Mycolicibacterium cyprinidarum</name>
    <dbReference type="NCBI Taxonomy" id="2860311"/>
    <lineage>
        <taxon>Bacteria</taxon>
        <taxon>Bacillati</taxon>
        <taxon>Actinomycetota</taxon>
        <taxon>Actinomycetes</taxon>
        <taxon>Mycobacteriales</taxon>
        <taxon>Mycobacteriaceae</taxon>
        <taxon>Mycolicibacterium</taxon>
    </lineage>
</organism>
<dbReference type="Pfam" id="PF13193">
    <property type="entry name" value="AMP-binding_C"/>
    <property type="match status" value="1"/>
</dbReference>
<evidence type="ECO:0000313" key="7">
    <source>
        <dbReference type="Proteomes" id="UP001060504"/>
    </source>
</evidence>
<keyword evidence="2" id="KW-0436">Ligase</keyword>
<name>A0ABQ4VDR7_9MYCO</name>
<dbReference type="Gene3D" id="3.40.50.12780">
    <property type="entry name" value="N-terminal domain of ligase-like"/>
    <property type="match status" value="1"/>
</dbReference>
<sequence>MAITDPLTQTVGLVATMVRAGLIAPMRPDKYLRIGAAMQRENMAVTSGFAASTQRCPDRAGLVDELGILTWRQIDRRADAFAAALQALPDGQPDIIALMARNHRGFVDALIAANRIGADVLLLNTSFAGPALAEVLAREGEGKSVAVIYDDEFTETVDRALLDSPTTTRIVAWTESPETSPTTPLTVEQLITEHDGEEPDRSDARSNVILLTSGTTGTPKGAKHSGGDPHILKTILDRTPWRTEQPVVIVAPMFHAWGFSQLVFAASMACTIITRRKFDPEATLDLVDRHRATGLCVVPVMFDRIMDLPEEVLDKYSGRSLRFASASGSRMRPDVVIDFMDRFGDVIYNNYNATEAGMIATATPRDLRAAPDTAGKPASGTDILILDAEMNEVPTGEVGSIYVRNSTQFDGYTSGNTKDFHEGFMSSGDVGRLDDAGRLFVVGRDDEMIVSGGENIYPIEVEKTLTSHPDVAEAAVLGVEDKKYGQRLEAFVVLVPDSSATPDMLKQHVRDNLANYKVPRVVTVLDELPRSITGKISRKELQDKVRTPPKKAVRKTKPRNG</sequence>
<dbReference type="Gene3D" id="3.30.300.30">
    <property type="match status" value="1"/>
</dbReference>
<keyword evidence="7" id="KW-1185">Reference proteome</keyword>